<dbReference type="OMA" id="YKFGDWE"/>
<evidence type="ECO:0000313" key="5">
    <source>
        <dbReference type="EMBL" id="CDG70169.1"/>
    </source>
</evidence>
<dbReference type="Pfam" id="PF04912">
    <property type="entry name" value="Dynamitin"/>
    <property type="match status" value="1"/>
</dbReference>
<comment type="subcellular location">
    <subcellularLocation>
        <location evidence="1">Cytoplasm</location>
    </subcellularLocation>
</comment>
<dbReference type="GO" id="GO:0005869">
    <property type="term" value="C:dynactin complex"/>
    <property type="evidence" value="ECO:0007669"/>
    <property type="project" value="InterPro"/>
</dbReference>
<dbReference type="GO" id="GO:0005737">
    <property type="term" value="C:cytoplasm"/>
    <property type="evidence" value="ECO:0007669"/>
    <property type="project" value="UniProtKB-SubCell"/>
</dbReference>
<dbReference type="PANTHER" id="PTHR15346">
    <property type="entry name" value="DYNACTIN SUBUNIT"/>
    <property type="match status" value="1"/>
</dbReference>
<dbReference type="AlphaFoldDB" id="T2MDH5"/>
<protein>
    <submittedName>
        <fullName evidence="5">Dynactin subunit 2</fullName>
    </submittedName>
</protein>
<evidence type="ECO:0000256" key="4">
    <source>
        <dbReference type="ARBA" id="ARBA00023017"/>
    </source>
</evidence>
<accession>T2MDH5</accession>
<gene>
    <name evidence="5" type="primary">DCTN2</name>
</gene>
<sequence>MAGDVKYDSLPFIDSSGRDYFEAGSDFDIDTSIDNFELKSESVEHIQLNQKKSFDIFKDKYLDSSKVDFSDRISTSDKAGYDSKTVYEIIAEKASIETPHQKYHRLQSEIQSLVEEVQSLKDSENKDASAVSLSSEVLCLQKQLHDLQLEKYFGPHVFASHGVQPLTRQIVDQLQSIKTKMPDNKDPSHKDVVYEIYYRPEHSKFALLAKISELEAKLKAIETAVGIDNPKLQRIISDSSGNSLMDTTEQLHAKLSLFDITHIEIISARLQGLLHCINEISQRKDTIENVINQTKIDELYSLIKSWDSVATVVPDLIERLKALSVLNEQATSFFQSMENLTINQTEVRDLLRTEKDTLNKFEKSFAENIASIQKNCEGLDKRIESLMKKIAT</sequence>
<dbReference type="OrthoDB" id="4977at2759"/>
<name>T2MDH5_HYDVU</name>
<dbReference type="InterPro" id="IPR028133">
    <property type="entry name" value="Dynamitin"/>
</dbReference>
<comment type="similarity">
    <text evidence="2">Belongs to the dynactin subunit 2 family.</text>
</comment>
<reference evidence="5" key="1">
    <citation type="journal article" date="2013" name="Genome Biol. Evol.">
        <title>Punctuated emergences of genetic and phenotypic innovations in eumetazoan, bilaterian, euteleostome, and hominidae ancestors.</title>
        <authorList>
            <person name="Wenger Y."/>
            <person name="Galliot B."/>
        </authorList>
    </citation>
    <scope>NUCLEOTIDE SEQUENCE</scope>
    <source>
        <tissue evidence="5">Whole animals</tissue>
    </source>
</reference>
<evidence type="ECO:0000256" key="1">
    <source>
        <dbReference type="ARBA" id="ARBA00004496"/>
    </source>
</evidence>
<proteinExistence type="evidence at transcript level"/>
<evidence type="ECO:0000256" key="3">
    <source>
        <dbReference type="ARBA" id="ARBA00022490"/>
    </source>
</evidence>
<keyword evidence="4" id="KW-0243">Dynein</keyword>
<dbReference type="GO" id="GO:0007017">
    <property type="term" value="P:microtubule-based process"/>
    <property type="evidence" value="ECO:0007669"/>
    <property type="project" value="InterPro"/>
</dbReference>
<dbReference type="GO" id="GO:0030286">
    <property type="term" value="C:dynein complex"/>
    <property type="evidence" value="ECO:0007669"/>
    <property type="project" value="UniProtKB-KW"/>
</dbReference>
<organism evidence="5">
    <name type="scientific">Hydra vulgaris</name>
    <name type="common">Hydra</name>
    <name type="synonym">Hydra attenuata</name>
    <dbReference type="NCBI Taxonomy" id="6087"/>
    <lineage>
        <taxon>Eukaryota</taxon>
        <taxon>Metazoa</taxon>
        <taxon>Cnidaria</taxon>
        <taxon>Hydrozoa</taxon>
        <taxon>Hydroidolina</taxon>
        <taxon>Anthoathecata</taxon>
        <taxon>Aplanulata</taxon>
        <taxon>Hydridae</taxon>
        <taxon>Hydra</taxon>
    </lineage>
</organism>
<keyword evidence="3" id="KW-0963">Cytoplasm</keyword>
<evidence type="ECO:0000256" key="2">
    <source>
        <dbReference type="ARBA" id="ARBA00006176"/>
    </source>
</evidence>
<dbReference type="EMBL" id="HAAD01003937">
    <property type="protein sequence ID" value="CDG70169.1"/>
    <property type="molecule type" value="mRNA"/>
</dbReference>